<proteinExistence type="predicted"/>
<dbReference type="GeneID" id="24109620"/>
<protein>
    <submittedName>
        <fullName evidence="2">Uncharacterized protein</fullName>
    </submittedName>
</protein>
<name>R9P5Z7_PSEHS</name>
<accession>R9P5Z7</accession>
<dbReference type="RefSeq" id="XP_012190341.1">
    <property type="nucleotide sequence ID" value="XM_012334951.1"/>
</dbReference>
<dbReference type="Proteomes" id="UP000014071">
    <property type="component" value="Unassembled WGS sequence"/>
</dbReference>
<organism evidence="2 3">
    <name type="scientific">Pseudozyma hubeiensis (strain SY62)</name>
    <name type="common">Yeast</name>
    <dbReference type="NCBI Taxonomy" id="1305764"/>
    <lineage>
        <taxon>Eukaryota</taxon>
        <taxon>Fungi</taxon>
        <taxon>Dikarya</taxon>
        <taxon>Basidiomycota</taxon>
        <taxon>Ustilaginomycotina</taxon>
        <taxon>Ustilaginomycetes</taxon>
        <taxon>Ustilaginales</taxon>
        <taxon>Ustilaginaceae</taxon>
        <taxon>Pseudozyma</taxon>
    </lineage>
</organism>
<dbReference type="HOGENOM" id="CLU_042192_0_0_1"/>
<dbReference type="OrthoDB" id="2552560at2759"/>
<evidence type="ECO:0000313" key="2">
    <source>
        <dbReference type="EMBL" id="GAC96754.1"/>
    </source>
</evidence>
<gene>
    <name evidence="2" type="ORF">PHSY_004338</name>
</gene>
<reference evidence="3" key="1">
    <citation type="journal article" date="2013" name="Genome Announc.">
        <title>Draft genome sequence of the basidiomycetous yeast-like fungus Pseudozyma hubeiensis SY62, which produces an abundant amount of the biosurfactant mannosylerythritol lipids.</title>
        <authorList>
            <person name="Konishi M."/>
            <person name="Hatada Y."/>
            <person name="Horiuchi J."/>
        </authorList>
    </citation>
    <scope>NUCLEOTIDE SEQUENCE [LARGE SCALE GENOMIC DNA]</scope>
    <source>
        <strain evidence="3">SY62</strain>
    </source>
</reference>
<feature type="region of interest" description="Disordered" evidence="1">
    <location>
        <begin position="229"/>
        <end position="251"/>
    </location>
</feature>
<evidence type="ECO:0000313" key="3">
    <source>
        <dbReference type="Proteomes" id="UP000014071"/>
    </source>
</evidence>
<dbReference type="eggNOG" id="ENOG502RDTV">
    <property type="taxonomic scope" value="Eukaryota"/>
</dbReference>
<evidence type="ECO:0000256" key="1">
    <source>
        <dbReference type="SAM" id="MobiDB-lite"/>
    </source>
</evidence>
<feature type="compositionally biased region" description="Acidic residues" evidence="1">
    <location>
        <begin position="337"/>
        <end position="348"/>
    </location>
</feature>
<sequence>MDDDALTSLLTASSVALGKLIAGDAQVESSWLVLNAELIPSKSVGVEGTGSASQIDRRMGESLEEQLGEKRHATSVNAFLRDRQSRLTSLVEGLVKFSMLHIESLEQTDVSGQVGRRRSIKIDGNFARLFALKIQLHVVEEDATSSPQIQDLQVDIPDWLRTTLDTPHNLYTKLISRNDLPAILLMFRTMVPLLSLRRNLFTSLMESYTDLARDHVRAWEHTHSTDFTPFHPHTSSSTHNTRKQILDPSTSKSLIHPTAASTFTLKNKSSASLTFHFDIRWNRFGHAYPDITATPSIPPSSSTPTSTAFLQSFHDEFAHLLKTSIAQNPIIGLPDKDNDDDDDDDEAHEVEVGRWGVSAAVHATIRAFFRIDEDEAESEDE</sequence>
<dbReference type="EMBL" id="DF238805">
    <property type="protein sequence ID" value="GAC96754.1"/>
    <property type="molecule type" value="Genomic_DNA"/>
</dbReference>
<keyword evidence="3" id="KW-1185">Reference proteome</keyword>
<dbReference type="AlphaFoldDB" id="R9P5Z7"/>
<feature type="region of interest" description="Disordered" evidence="1">
    <location>
        <begin position="330"/>
        <end position="350"/>
    </location>
</feature>